<dbReference type="AlphaFoldDB" id="A0AA86QMG8"/>
<gene>
    <name evidence="1" type="ORF">HINF_LOCUS44242</name>
    <name evidence="2" type="ORF">HINF_LOCUS44343</name>
</gene>
<dbReference type="Gene3D" id="2.160.20.110">
    <property type="match status" value="1"/>
</dbReference>
<protein>
    <submittedName>
        <fullName evidence="1">PGF-pre-PGF domain-containing protein</fullName>
    </submittedName>
    <submittedName>
        <fullName evidence="2">PGF-pre-PGF_domain-containing protein</fullName>
    </submittedName>
</protein>
<organism evidence="1">
    <name type="scientific">Hexamita inflata</name>
    <dbReference type="NCBI Taxonomy" id="28002"/>
    <lineage>
        <taxon>Eukaryota</taxon>
        <taxon>Metamonada</taxon>
        <taxon>Diplomonadida</taxon>
        <taxon>Hexamitidae</taxon>
        <taxon>Hexamitinae</taxon>
        <taxon>Hexamita</taxon>
    </lineage>
</organism>
<evidence type="ECO:0000313" key="1">
    <source>
        <dbReference type="EMBL" id="CAI9956597.1"/>
    </source>
</evidence>
<dbReference type="Proteomes" id="UP001642409">
    <property type="component" value="Unassembled WGS sequence"/>
</dbReference>
<dbReference type="EMBL" id="CATOUU010000878">
    <property type="protein sequence ID" value="CAI9956597.1"/>
    <property type="molecule type" value="Genomic_DNA"/>
</dbReference>
<reference evidence="2 3" key="2">
    <citation type="submission" date="2024-07" db="EMBL/GenBank/DDBJ databases">
        <authorList>
            <person name="Akdeniz Z."/>
        </authorList>
    </citation>
    <scope>NUCLEOTIDE SEQUENCE [LARGE SCALE GENOMIC DNA]</scope>
</reference>
<keyword evidence="3" id="KW-1185">Reference proteome</keyword>
<evidence type="ECO:0000313" key="3">
    <source>
        <dbReference type="Proteomes" id="UP001642409"/>
    </source>
</evidence>
<comment type="caution">
    <text evidence="1">The sequence shown here is derived from an EMBL/GenBank/DDBJ whole genome shotgun (WGS) entry which is preliminary data.</text>
</comment>
<reference evidence="1" key="1">
    <citation type="submission" date="2023-06" db="EMBL/GenBank/DDBJ databases">
        <authorList>
            <person name="Kurt Z."/>
        </authorList>
    </citation>
    <scope>NUCLEOTIDE SEQUENCE</scope>
</reference>
<sequence>MFTNCHYNILIDNNQFNYCQKSKYLDNVKFESKINLIQKHNTQLFIYTDNVQQSALNLQIFNYNVKVFVLFGLNNDQSVQNSNINVSLTFEVFQGALLCVLCNITVQTCSLVFIASGQQVSGLMIEAAKQIYIQQTFIQYRLSSSNASGIVNRVNESAVNISIIDSRLAGCNLISSGYSGYISSLVLSHVVIHIQQLDICVDNIQSVGNQSVKVTFNGSAVLQCDLCDHQKIIYGLCLDILQHSQELNGMWQCVFPFVFIENQCICASGYIINQNTCTNISKYIQSSNLQVSQLTQNVTVIQNQLMQLDQLYLQNMSQFSDQVKQSQSILEEYIKLNISQLQVDWQADVQTLDNRIFGNATILMNNIITRTNLLENDLLQNVTQLDRSIWNNMSVLNTSVIGIQKDMVQLTENMSTLTQQVNENITKISSFIKLNISDQLLHLNQYIVEVNASINDITNRTIELNKSTEILKNSQDDMKSDIQSLYNSSNQTRANIMTNFVQLQQYIVDNYSEANRNLLANTTKLDKEIFDNVTILKDGISSINEDLTLCNQNISQLEQARISSNLVIQQQQKLIQSLHTIVQCINSLDQLNITGYCYSVRQNDYSMSCSKKVYYNFFDIEAFTQLIDISDFTTGYPFDSTMLLQNAFIEIADNVYNIFFNPLFESQESFTNLKIQFGVQILNSGSFILSSATSITVNQMSILSKPECHLSVTSQLNILSSSSSIVSINNLLVNLSFVPSNGNITLIRKIQGKCNIQGYQIEGTYMSTAIVAMVGLDVDAAVIKANQISFQPSVYNVGNGSSYLFSNVSTGKRTISQIVIINLAVIIGSESNIVHLGSIQSTIFEKYIFGGIIAHAKSTSTVIINNAVLDINLYFSTRYINSTGGLVGYVQSSSSSITLQKICLQQNVTSTTTEFNIFGLLGDNNGEIFILNASITFSVQGGFLQSVGIIGIQASLYAEVINVRIFVNVNTASGAGFGSIFGYEDAKNCSIYNTSIVGGNISSGSNAGGFIGFQNPNVNVTILDCVISQITVYGLSWVGGFIGQNSNATIINSSINQSNISGTESVGGIIGYQFMAAIIQNFTISQTNISGSGAVGGFAGQSVSAIYLSNSKIQFVHLTCANSSFGIVVGFNDGGTQIVSSSSSASNYINSILYKNCLELLSEWSAAGC</sequence>
<name>A0AA86QMG8_9EUKA</name>
<proteinExistence type="predicted"/>
<accession>A0AA86QMG8</accession>
<dbReference type="EMBL" id="CAXDID020000188">
    <property type="protein sequence ID" value="CAL6051385.1"/>
    <property type="molecule type" value="Genomic_DNA"/>
</dbReference>
<evidence type="ECO:0000313" key="2">
    <source>
        <dbReference type="EMBL" id="CAL6051385.1"/>
    </source>
</evidence>